<organism evidence="6 7">
    <name type="scientific">Azospirillum cavernae</name>
    <dbReference type="NCBI Taxonomy" id="2320860"/>
    <lineage>
        <taxon>Bacteria</taxon>
        <taxon>Pseudomonadati</taxon>
        <taxon>Pseudomonadota</taxon>
        <taxon>Alphaproteobacteria</taxon>
        <taxon>Rhodospirillales</taxon>
        <taxon>Azospirillaceae</taxon>
        <taxon>Azospirillum</taxon>
    </lineage>
</organism>
<dbReference type="InterPro" id="IPR036388">
    <property type="entry name" value="WH-like_DNA-bd_sf"/>
</dbReference>
<dbReference type="PRINTS" id="PR00039">
    <property type="entry name" value="HTHLYSR"/>
</dbReference>
<dbReference type="InterPro" id="IPR036390">
    <property type="entry name" value="WH_DNA-bd_sf"/>
</dbReference>
<evidence type="ECO:0000313" key="7">
    <source>
        <dbReference type="Proteomes" id="UP000283458"/>
    </source>
</evidence>
<gene>
    <name evidence="6" type="ORF">D3877_00420</name>
</gene>
<dbReference type="AlphaFoldDB" id="A0A418VZL8"/>
<dbReference type="Pfam" id="PF03466">
    <property type="entry name" value="LysR_substrate"/>
    <property type="match status" value="1"/>
</dbReference>
<evidence type="ECO:0000256" key="1">
    <source>
        <dbReference type="ARBA" id="ARBA00009437"/>
    </source>
</evidence>
<evidence type="ECO:0000256" key="2">
    <source>
        <dbReference type="ARBA" id="ARBA00023015"/>
    </source>
</evidence>
<dbReference type="GO" id="GO:0003700">
    <property type="term" value="F:DNA-binding transcription factor activity"/>
    <property type="evidence" value="ECO:0007669"/>
    <property type="project" value="InterPro"/>
</dbReference>
<evidence type="ECO:0000256" key="4">
    <source>
        <dbReference type="ARBA" id="ARBA00023163"/>
    </source>
</evidence>
<protein>
    <submittedName>
        <fullName evidence="6">LysR family transcriptional regulator</fullName>
    </submittedName>
</protein>
<keyword evidence="2" id="KW-0805">Transcription regulation</keyword>
<dbReference type="GO" id="GO:0043565">
    <property type="term" value="F:sequence-specific DNA binding"/>
    <property type="evidence" value="ECO:0007669"/>
    <property type="project" value="TreeGrafter"/>
</dbReference>
<evidence type="ECO:0000259" key="5">
    <source>
        <dbReference type="PROSITE" id="PS50931"/>
    </source>
</evidence>
<dbReference type="Pfam" id="PF00126">
    <property type="entry name" value="HTH_1"/>
    <property type="match status" value="1"/>
</dbReference>
<keyword evidence="3" id="KW-0238">DNA-binding</keyword>
<dbReference type="Gene3D" id="1.10.10.10">
    <property type="entry name" value="Winged helix-like DNA-binding domain superfamily/Winged helix DNA-binding domain"/>
    <property type="match status" value="1"/>
</dbReference>
<dbReference type="PANTHER" id="PTHR30427:SF1">
    <property type="entry name" value="TRANSCRIPTIONAL ACTIVATOR PROTEIN LYSR"/>
    <property type="match status" value="1"/>
</dbReference>
<reference evidence="6 7" key="1">
    <citation type="submission" date="2018-09" db="EMBL/GenBank/DDBJ databases">
        <authorList>
            <person name="Zhu H."/>
        </authorList>
    </citation>
    <scope>NUCLEOTIDE SEQUENCE [LARGE SCALE GENOMIC DNA]</scope>
    <source>
        <strain evidence="6 7">K2W22B-5</strain>
    </source>
</reference>
<dbReference type="Proteomes" id="UP000283458">
    <property type="component" value="Unassembled WGS sequence"/>
</dbReference>
<dbReference type="SUPFAM" id="SSF53850">
    <property type="entry name" value="Periplasmic binding protein-like II"/>
    <property type="match status" value="1"/>
</dbReference>
<dbReference type="InterPro" id="IPR000847">
    <property type="entry name" value="LysR_HTH_N"/>
</dbReference>
<accession>A0A418VZL8</accession>
<proteinExistence type="inferred from homology"/>
<dbReference type="InterPro" id="IPR005119">
    <property type="entry name" value="LysR_subst-bd"/>
</dbReference>
<name>A0A418VZL8_9PROT</name>
<evidence type="ECO:0000313" key="6">
    <source>
        <dbReference type="EMBL" id="RJF83203.1"/>
    </source>
</evidence>
<dbReference type="SUPFAM" id="SSF46785">
    <property type="entry name" value="Winged helix' DNA-binding domain"/>
    <property type="match status" value="1"/>
</dbReference>
<keyword evidence="7" id="KW-1185">Reference proteome</keyword>
<dbReference type="EMBL" id="QYUL01000001">
    <property type="protein sequence ID" value="RJF83203.1"/>
    <property type="molecule type" value="Genomic_DNA"/>
</dbReference>
<feature type="domain" description="HTH lysR-type" evidence="5">
    <location>
        <begin position="23"/>
        <end position="80"/>
    </location>
</feature>
<sequence length="320" mass="33814">MLLNQPPTAANQPGARAMRNRRPTLVELEALRATIANGTTAGAAQRLGCSQSSVSRALALLEARLGVPLFERAGRLIRPTAEALAINDELDDVFHALDRVASGLAAGPAAGRLTVAAPPAFALALLSRAAARFRAVHPQIVLQVEVVGSDAVVALVAEGRADLGVTDSAPLHSGVRLEPFRLSALACVLPSGHPLAESPVLRPADLADTPAIALTRRHSMRARIDRLFAEAGVERPLAAETSTAISALELVRAGLGVAVMNPFPLADDADPTLRWRPFEPTLEYRSCCVLPAAAPPTPNARRFQKLLNGLTRADRWSRPA</sequence>
<dbReference type="GO" id="GO:0010628">
    <property type="term" value="P:positive regulation of gene expression"/>
    <property type="evidence" value="ECO:0007669"/>
    <property type="project" value="TreeGrafter"/>
</dbReference>
<comment type="caution">
    <text evidence="6">The sequence shown here is derived from an EMBL/GenBank/DDBJ whole genome shotgun (WGS) entry which is preliminary data.</text>
</comment>
<dbReference type="PROSITE" id="PS50931">
    <property type="entry name" value="HTH_LYSR"/>
    <property type="match status" value="1"/>
</dbReference>
<dbReference type="Gene3D" id="3.40.190.290">
    <property type="match status" value="1"/>
</dbReference>
<evidence type="ECO:0000256" key="3">
    <source>
        <dbReference type="ARBA" id="ARBA00023125"/>
    </source>
</evidence>
<dbReference type="PANTHER" id="PTHR30427">
    <property type="entry name" value="TRANSCRIPTIONAL ACTIVATOR PROTEIN LYSR"/>
    <property type="match status" value="1"/>
</dbReference>
<comment type="similarity">
    <text evidence="1">Belongs to the LysR transcriptional regulatory family.</text>
</comment>
<keyword evidence="4" id="KW-0804">Transcription</keyword>